<dbReference type="EMBL" id="CP051678">
    <property type="protein sequence ID" value="QJD81649.1"/>
    <property type="molecule type" value="Genomic_DNA"/>
</dbReference>
<dbReference type="InterPro" id="IPR001604">
    <property type="entry name" value="Endo_G_ENPP1-like_dom"/>
</dbReference>
<evidence type="ECO:0000313" key="8">
    <source>
        <dbReference type="Proteomes" id="UP000501128"/>
    </source>
</evidence>
<keyword evidence="7" id="KW-0540">Nuclease</keyword>
<keyword evidence="7" id="KW-0255">Endonuclease</keyword>
<dbReference type="InterPro" id="IPR044929">
    <property type="entry name" value="DNA/RNA_non-sp_Endonuclease_sf"/>
</dbReference>
<dbReference type="GO" id="GO:0046872">
    <property type="term" value="F:metal ion binding"/>
    <property type="evidence" value="ECO:0007669"/>
    <property type="project" value="UniProtKB-KW"/>
</dbReference>
<keyword evidence="7" id="KW-0378">Hydrolase</keyword>
<dbReference type="AlphaFoldDB" id="A0A7L5DT55"/>
<organism evidence="7 8">
    <name type="scientific">Spirosoma rhododendri</name>
    <dbReference type="NCBI Taxonomy" id="2728024"/>
    <lineage>
        <taxon>Bacteria</taxon>
        <taxon>Pseudomonadati</taxon>
        <taxon>Bacteroidota</taxon>
        <taxon>Cytophagia</taxon>
        <taxon>Cytophagales</taxon>
        <taxon>Cytophagaceae</taxon>
        <taxon>Spirosoma</taxon>
    </lineage>
</organism>
<geneLocation type="plasmid" evidence="7 8">
    <name>unnamed1</name>
</geneLocation>
<gene>
    <name evidence="7" type="ORF">HH216_25230</name>
</gene>
<feature type="region of interest" description="Disordered" evidence="3">
    <location>
        <begin position="31"/>
        <end position="53"/>
    </location>
</feature>
<sequence>MSRLRNDIRLLLRLCVLSMLLLLSQCKQPEVSRPQSDIPTRDDNLALGNPDGAITSSSSPSAYLINRSTYALSYNQTTGIANWCSWHLSSAWKGSAARYAGNFIPDINLPASWYQAKHSDYTNTGFDRGHLCPSDDRDSTAAENQTTFILTNIVPQAPTHNRQSWRLLEEYARQLVTKGNELYIIAGTAGRGGEGDNGVASSIAAGKITVPAALWKVIVVLPVGSDDLKRIDAQTRVIAVWMPNTNTVGAQPWGNYRLSVDEIERQTGYDLLSNVPANVQRVIEAKVDRVVL</sequence>
<feature type="binding site" evidence="2">
    <location>
        <position position="161"/>
    </location>
    <ligand>
        <name>Mg(2+)</name>
        <dbReference type="ChEBI" id="CHEBI:18420"/>
        <note>catalytic</note>
    </ligand>
</feature>
<dbReference type="SMART" id="SM00892">
    <property type="entry name" value="Endonuclease_NS"/>
    <property type="match status" value="1"/>
</dbReference>
<dbReference type="InterPro" id="IPR020821">
    <property type="entry name" value="ENPP1-3/EXOG-like_nuc-like"/>
</dbReference>
<evidence type="ECO:0000256" key="1">
    <source>
        <dbReference type="PIRSR" id="PIRSR640255-1"/>
    </source>
</evidence>
<evidence type="ECO:0000259" key="5">
    <source>
        <dbReference type="SMART" id="SM00477"/>
    </source>
</evidence>
<dbReference type="PANTHER" id="PTHR13966">
    <property type="entry name" value="ENDONUCLEASE RELATED"/>
    <property type="match status" value="1"/>
</dbReference>
<evidence type="ECO:0000256" key="4">
    <source>
        <dbReference type="SAM" id="SignalP"/>
    </source>
</evidence>
<dbReference type="Pfam" id="PF01223">
    <property type="entry name" value="Endonuclease_NS"/>
    <property type="match status" value="1"/>
</dbReference>
<keyword evidence="2" id="KW-0479">Metal-binding</keyword>
<dbReference type="GO" id="GO:0004519">
    <property type="term" value="F:endonuclease activity"/>
    <property type="evidence" value="ECO:0007669"/>
    <property type="project" value="UniProtKB-KW"/>
</dbReference>
<keyword evidence="7" id="KW-0614">Plasmid</keyword>
<dbReference type="PANTHER" id="PTHR13966:SF5">
    <property type="entry name" value="ENDONUCLEASE G, MITOCHONDRIAL"/>
    <property type="match status" value="1"/>
</dbReference>
<name>A0A7L5DT55_9BACT</name>
<evidence type="ECO:0000256" key="2">
    <source>
        <dbReference type="PIRSR" id="PIRSR640255-2"/>
    </source>
</evidence>
<keyword evidence="8" id="KW-1185">Reference proteome</keyword>
<feature type="signal peptide" evidence="4">
    <location>
        <begin position="1"/>
        <end position="29"/>
    </location>
</feature>
<dbReference type="InterPro" id="IPR044925">
    <property type="entry name" value="His-Me_finger_sf"/>
</dbReference>
<dbReference type="GO" id="GO:0003676">
    <property type="term" value="F:nucleic acid binding"/>
    <property type="evidence" value="ECO:0007669"/>
    <property type="project" value="InterPro"/>
</dbReference>
<evidence type="ECO:0000313" key="7">
    <source>
        <dbReference type="EMBL" id="QJD81649.1"/>
    </source>
</evidence>
<feature type="domain" description="DNA/RNA non-specific endonuclease/pyrophosphatase/phosphodiesterase" evidence="6">
    <location>
        <begin position="66"/>
        <end position="278"/>
    </location>
</feature>
<dbReference type="CDD" id="cd00091">
    <property type="entry name" value="NUC"/>
    <property type="match status" value="1"/>
</dbReference>
<dbReference type="Proteomes" id="UP000501128">
    <property type="component" value="Plasmid unnamed1"/>
</dbReference>
<dbReference type="GO" id="GO:0016787">
    <property type="term" value="F:hydrolase activity"/>
    <property type="evidence" value="ECO:0007669"/>
    <property type="project" value="InterPro"/>
</dbReference>
<dbReference type="SUPFAM" id="SSF54060">
    <property type="entry name" value="His-Me finger endonucleases"/>
    <property type="match status" value="1"/>
</dbReference>
<dbReference type="KEGG" id="srho:HH216_25230"/>
<protein>
    <submittedName>
        <fullName evidence="7">DNA/RNA non-specific endonuclease</fullName>
    </submittedName>
</protein>
<evidence type="ECO:0000259" key="6">
    <source>
        <dbReference type="SMART" id="SM00892"/>
    </source>
</evidence>
<keyword evidence="4" id="KW-0732">Signal</keyword>
<accession>A0A7L5DT55</accession>
<proteinExistence type="predicted"/>
<feature type="chain" id="PRO_5029730733" evidence="4">
    <location>
        <begin position="30"/>
        <end position="292"/>
    </location>
</feature>
<feature type="active site" description="Proton acceptor" evidence="1">
    <location>
        <position position="130"/>
    </location>
</feature>
<dbReference type="SMART" id="SM00477">
    <property type="entry name" value="NUC"/>
    <property type="match status" value="1"/>
</dbReference>
<dbReference type="InterPro" id="IPR040255">
    <property type="entry name" value="Non-specific_endonuclease"/>
</dbReference>
<reference evidence="7 8" key="1">
    <citation type="submission" date="2020-04" db="EMBL/GenBank/DDBJ databases">
        <title>Genome sequencing of novel species.</title>
        <authorList>
            <person name="Heo J."/>
            <person name="Kim S.-J."/>
            <person name="Kim J.-S."/>
            <person name="Hong S.-B."/>
            <person name="Kwon S.-W."/>
        </authorList>
    </citation>
    <scope>NUCLEOTIDE SEQUENCE [LARGE SCALE GENOMIC DNA]</scope>
    <source>
        <strain evidence="7 8">CJU-R4</strain>
        <plasmid evidence="7 8">unnamed1</plasmid>
    </source>
</reference>
<dbReference type="Gene3D" id="3.40.570.10">
    <property type="entry name" value="Extracellular Endonuclease, subunit A"/>
    <property type="match status" value="1"/>
</dbReference>
<feature type="domain" description="ENPP1-3/EXOG-like endonuclease/phosphodiesterase" evidence="5">
    <location>
        <begin position="67"/>
        <end position="278"/>
    </location>
</feature>
<evidence type="ECO:0000256" key="3">
    <source>
        <dbReference type="SAM" id="MobiDB-lite"/>
    </source>
</evidence>